<evidence type="ECO:0000313" key="5">
    <source>
        <dbReference type="Proteomes" id="UP000094224"/>
    </source>
</evidence>
<evidence type="ECO:0000313" key="4">
    <source>
        <dbReference type="EMBL" id="ODR10424.1"/>
    </source>
</evidence>
<accession>A0A1E3T7P8</accession>
<dbReference type="Proteomes" id="UP000094224">
    <property type="component" value="Unassembled WGS sequence"/>
</dbReference>
<sequence>MTRIIGGSAGGRRIAVPPRGTRPTTDRVRESLFNIVTARRDLTGVAVLDLYAGSGALGLEALSRGAVSALFVEAEPRTAAVIAANIEALGLPGATLRRGTVAAVLAGGAAAPVDLVLADPPYDLDTAEVQSVVAALGERGWVRSGSLAVVERAAAATELTWPDGWTPWPQRVYGDTRLELAEFDRDALLP</sequence>
<keyword evidence="1 4" id="KW-0489">Methyltransferase</keyword>
<proteinExistence type="predicted"/>
<dbReference type="CDD" id="cd02440">
    <property type="entry name" value="AdoMet_MTases"/>
    <property type="match status" value="1"/>
</dbReference>
<dbReference type="GO" id="GO:0031167">
    <property type="term" value="P:rRNA methylation"/>
    <property type="evidence" value="ECO:0007669"/>
    <property type="project" value="InterPro"/>
</dbReference>
<dbReference type="SUPFAM" id="SSF53335">
    <property type="entry name" value="S-adenosyl-L-methionine-dependent methyltransferases"/>
    <property type="match status" value="1"/>
</dbReference>
<dbReference type="PROSITE" id="PS00092">
    <property type="entry name" value="N6_MTASE"/>
    <property type="match status" value="1"/>
</dbReference>
<keyword evidence="2 4" id="KW-0808">Transferase</keyword>
<dbReference type="PIRSF" id="PIRSF004553">
    <property type="entry name" value="CHP00095"/>
    <property type="match status" value="1"/>
</dbReference>
<dbReference type="STRING" id="243061.AWC25_13335"/>
<protein>
    <submittedName>
        <fullName evidence="4">16S rRNA (Guanine(966)-N(2))-methyltransferase RsmD</fullName>
    </submittedName>
</protein>
<dbReference type="Gene3D" id="3.40.50.150">
    <property type="entry name" value="Vaccinia Virus protein VP39"/>
    <property type="match status" value="1"/>
</dbReference>
<name>A0A1E3T7P8_9MYCO</name>
<evidence type="ECO:0000256" key="2">
    <source>
        <dbReference type="ARBA" id="ARBA00022679"/>
    </source>
</evidence>
<dbReference type="RefSeq" id="WP_069398588.1">
    <property type="nucleotide sequence ID" value="NZ_MIHC01000002.1"/>
</dbReference>
<dbReference type="GO" id="GO:0003676">
    <property type="term" value="F:nucleic acid binding"/>
    <property type="evidence" value="ECO:0007669"/>
    <property type="project" value="InterPro"/>
</dbReference>
<dbReference type="InterPro" id="IPR029063">
    <property type="entry name" value="SAM-dependent_MTases_sf"/>
</dbReference>
<dbReference type="NCBIfam" id="TIGR00095">
    <property type="entry name" value="16S rRNA (guanine(966)-N(2))-methyltransferase RsmD"/>
    <property type="match status" value="1"/>
</dbReference>
<dbReference type="Pfam" id="PF03602">
    <property type="entry name" value="Cons_hypoth95"/>
    <property type="match status" value="1"/>
</dbReference>
<gene>
    <name evidence="4" type="ORF">BHQ21_01690</name>
</gene>
<keyword evidence="5" id="KW-1185">Reference proteome</keyword>
<dbReference type="PANTHER" id="PTHR43542:SF1">
    <property type="entry name" value="METHYLTRANSFERASE"/>
    <property type="match status" value="1"/>
</dbReference>
<dbReference type="AlphaFoldDB" id="A0A1E3T7P8"/>
<dbReference type="InterPro" id="IPR004398">
    <property type="entry name" value="RNA_MeTrfase_RsmD"/>
</dbReference>
<reference evidence="5" key="1">
    <citation type="submission" date="2016-09" db="EMBL/GenBank/DDBJ databases">
        <authorList>
            <person name="Greninger A.L."/>
            <person name="Jerome K.R."/>
            <person name="Mcnair B."/>
            <person name="Wallis C."/>
            <person name="Fang F."/>
        </authorList>
    </citation>
    <scope>NUCLEOTIDE SEQUENCE [LARGE SCALE GENOMIC DNA]</scope>
    <source>
        <strain evidence="5">BC1_M4</strain>
    </source>
</reference>
<evidence type="ECO:0000256" key="1">
    <source>
        <dbReference type="ARBA" id="ARBA00022603"/>
    </source>
</evidence>
<feature type="compositionally biased region" description="Low complexity" evidence="3">
    <location>
        <begin position="1"/>
        <end position="15"/>
    </location>
</feature>
<dbReference type="PANTHER" id="PTHR43542">
    <property type="entry name" value="METHYLTRANSFERASE"/>
    <property type="match status" value="1"/>
</dbReference>
<dbReference type="EMBL" id="MIHC01000002">
    <property type="protein sequence ID" value="ODR10424.1"/>
    <property type="molecule type" value="Genomic_DNA"/>
</dbReference>
<organism evidence="4 5">
    <name type="scientific">Mycobacterium sherrisii</name>
    <dbReference type="NCBI Taxonomy" id="243061"/>
    <lineage>
        <taxon>Bacteria</taxon>
        <taxon>Bacillati</taxon>
        <taxon>Actinomycetota</taxon>
        <taxon>Actinomycetes</taxon>
        <taxon>Mycobacteriales</taxon>
        <taxon>Mycobacteriaceae</taxon>
        <taxon>Mycobacterium</taxon>
        <taxon>Mycobacterium simiae complex</taxon>
    </lineage>
</organism>
<feature type="region of interest" description="Disordered" evidence="3">
    <location>
        <begin position="1"/>
        <end position="23"/>
    </location>
</feature>
<evidence type="ECO:0000256" key="3">
    <source>
        <dbReference type="SAM" id="MobiDB-lite"/>
    </source>
</evidence>
<comment type="caution">
    <text evidence="4">The sequence shown here is derived from an EMBL/GenBank/DDBJ whole genome shotgun (WGS) entry which is preliminary data.</text>
</comment>
<dbReference type="GO" id="GO:0008168">
    <property type="term" value="F:methyltransferase activity"/>
    <property type="evidence" value="ECO:0007669"/>
    <property type="project" value="UniProtKB-KW"/>
</dbReference>
<dbReference type="InterPro" id="IPR002052">
    <property type="entry name" value="DNA_methylase_N6_adenine_CS"/>
</dbReference>